<dbReference type="InterPro" id="IPR023346">
    <property type="entry name" value="Lysozyme-like_dom_sf"/>
</dbReference>
<dbReference type="Gene3D" id="1.10.3810.10">
    <property type="entry name" value="Biosynthetic peptidoglycan transglycosylase-like"/>
    <property type="match status" value="1"/>
</dbReference>
<comment type="similarity">
    <text evidence="1">In the C-terminal section; belongs to the transpeptidase family.</text>
</comment>
<keyword evidence="13 18" id="KW-0472">Membrane</keyword>
<keyword evidence="6 21" id="KW-0328">Glycosyltransferase</keyword>
<evidence type="ECO:0000256" key="3">
    <source>
        <dbReference type="ARBA" id="ARBA00022475"/>
    </source>
</evidence>
<dbReference type="FunFam" id="1.10.3810.10:FF:000001">
    <property type="entry name" value="Penicillin-binding protein 1A"/>
    <property type="match status" value="1"/>
</dbReference>
<keyword evidence="12 18" id="KW-1133">Transmembrane helix</keyword>
<dbReference type="EC" id="2.3.2.-" evidence="21"/>
<dbReference type="Gene3D" id="3.40.710.10">
    <property type="entry name" value="DD-peptidase/beta-lactamase superfamily"/>
    <property type="match status" value="1"/>
</dbReference>
<evidence type="ECO:0000256" key="6">
    <source>
        <dbReference type="ARBA" id="ARBA00022676"/>
    </source>
</evidence>
<evidence type="ECO:0000313" key="21">
    <source>
        <dbReference type="EMBL" id="MBB3130955.1"/>
    </source>
</evidence>
<keyword evidence="4" id="KW-0121">Carboxypeptidase</keyword>
<comment type="caution">
    <text evidence="21">The sequence shown here is derived from an EMBL/GenBank/DDBJ whole genome shotgun (WGS) entry which is preliminary data.</text>
</comment>
<dbReference type="GO" id="GO:0009002">
    <property type="term" value="F:serine-type D-Ala-D-Ala carboxypeptidase activity"/>
    <property type="evidence" value="ECO:0007669"/>
    <property type="project" value="UniProtKB-EC"/>
</dbReference>
<evidence type="ECO:0000256" key="11">
    <source>
        <dbReference type="ARBA" id="ARBA00022984"/>
    </source>
</evidence>
<dbReference type="SUPFAM" id="SSF56601">
    <property type="entry name" value="beta-lactamase/transpeptidase-like"/>
    <property type="match status" value="1"/>
</dbReference>
<dbReference type="GO" id="GO:0009252">
    <property type="term" value="P:peptidoglycan biosynthetic process"/>
    <property type="evidence" value="ECO:0007669"/>
    <property type="project" value="UniProtKB-KW"/>
</dbReference>
<dbReference type="GO" id="GO:0006508">
    <property type="term" value="P:proteolysis"/>
    <property type="evidence" value="ECO:0007669"/>
    <property type="project" value="UniProtKB-KW"/>
</dbReference>
<keyword evidence="7 21" id="KW-0808">Transferase</keyword>
<dbReference type="Proteomes" id="UP000517523">
    <property type="component" value="Unassembled WGS sequence"/>
</dbReference>
<keyword evidence="14" id="KW-0511">Multifunctional enzyme</keyword>
<dbReference type="EMBL" id="JACHXJ010000005">
    <property type="protein sequence ID" value="MBB3130955.1"/>
    <property type="molecule type" value="Genomic_DNA"/>
</dbReference>
<dbReference type="InterPro" id="IPR001460">
    <property type="entry name" value="PCN-bd_Tpept"/>
</dbReference>
<evidence type="ECO:0000256" key="10">
    <source>
        <dbReference type="ARBA" id="ARBA00022960"/>
    </source>
</evidence>
<accession>A0A839TVS8</accession>
<dbReference type="SUPFAM" id="SSF53955">
    <property type="entry name" value="Lysozyme-like"/>
    <property type="match status" value="1"/>
</dbReference>
<proteinExistence type="inferred from homology"/>
<dbReference type="InterPro" id="IPR050396">
    <property type="entry name" value="Glycosyltr_51/Transpeptidase"/>
</dbReference>
<comment type="catalytic activity">
    <reaction evidence="17">
        <text>[GlcNAc-(1-&gt;4)-Mur2Ac(oyl-L-Ala-gamma-D-Glu-L-Lys-D-Ala-D-Ala)](n)-di-trans,octa-cis-undecaprenyl diphosphate + beta-D-GlcNAc-(1-&gt;4)-Mur2Ac(oyl-L-Ala-gamma-D-Glu-L-Lys-D-Ala-D-Ala)-di-trans,octa-cis-undecaprenyl diphosphate = [GlcNAc-(1-&gt;4)-Mur2Ac(oyl-L-Ala-gamma-D-Glu-L-Lys-D-Ala-D-Ala)](n+1)-di-trans,octa-cis-undecaprenyl diphosphate + di-trans,octa-cis-undecaprenyl diphosphate + H(+)</text>
        <dbReference type="Rhea" id="RHEA:23708"/>
        <dbReference type="Rhea" id="RHEA-COMP:9602"/>
        <dbReference type="Rhea" id="RHEA-COMP:9603"/>
        <dbReference type="ChEBI" id="CHEBI:15378"/>
        <dbReference type="ChEBI" id="CHEBI:58405"/>
        <dbReference type="ChEBI" id="CHEBI:60033"/>
        <dbReference type="ChEBI" id="CHEBI:78435"/>
        <dbReference type="EC" id="2.4.99.28"/>
    </reaction>
</comment>
<feature type="domain" description="Glycosyl transferase family 51" evidence="20">
    <location>
        <begin position="75"/>
        <end position="243"/>
    </location>
</feature>
<gene>
    <name evidence="21" type="ORF">FHS19_005674</name>
</gene>
<keyword evidence="5" id="KW-0645">Protease</keyword>
<organism evidence="21 22">
    <name type="scientific">Paenibacillus rhizosphaerae</name>
    <dbReference type="NCBI Taxonomy" id="297318"/>
    <lineage>
        <taxon>Bacteria</taxon>
        <taxon>Bacillati</taxon>
        <taxon>Bacillota</taxon>
        <taxon>Bacilli</taxon>
        <taxon>Bacillales</taxon>
        <taxon>Paenibacillaceae</taxon>
        <taxon>Paenibacillus</taxon>
    </lineage>
</organism>
<dbReference type="Pfam" id="PF00905">
    <property type="entry name" value="Transpeptidase"/>
    <property type="match status" value="1"/>
</dbReference>
<dbReference type="InterPro" id="IPR036950">
    <property type="entry name" value="PBP_transglycosylase"/>
</dbReference>
<evidence type="ECO:0000259" key="19">
    <source>
        <dbReference type="Pfam" id="PF00905"/>
    </source>
</evidence>
<evidence type="ECO:0000256" key="5">
    <source>
        <dbReference type="ARBA" id="ARBA00022670"/>
    </source>
</evidence>
<dbReference type="GO" id="GO:0008360">
    <property type="term" value="P:regulation of cell shape"/>
    <property type="evidence" value="ECO:0007669"/>
    <property type="project" value="UniProtKB-KW"/>
</dbReference>
<feature type="domain" description="Penicillin-binding protein transpeptidase" evidence="19">
    <location>
        <begin position="337"/>
        <end position="614"/>
    </location>
</feature>
<evidence type="ECO:0000256" key="9">
    <source>
        <dbReference type="ARBA" id="ARBA00022801"/>
    </source>
</evidence>
<keyword evidence="8 18" id="KW-0812">Transmembrane</keyword>
<keyword evidence="21" id="KW-0012">Acyltransferase</keyword>
<evidence type="ECO:0000256" key="13">
    <source>
        <dbReference type="ARBA" id="ARBA00023136"/>
    </source>
</evidence>
<dbReference type="PANTHER" id="PTHR32282">
    <property type="entry name" value="BINDING PROTEIN TRANSPEPTIDASE, PUTATIVE-RELATED"/>
    <property type="match status" value="1"/>
</dbReference>
<evidence type="ECO:0000256" key="17">
    <source>
        <dbReference type="ARBA" id="ARBA00049902"/>
    </source>
</evidence>
<evidence type="ECO:0000256" key="12">
    <source>
        <dbReference type="ARBA" id="ARBA00022989"/>
    </source>
</evidence>
<evidence type="ECO:0000256" key="2">
    <source>
        <dbReference type="ARBA" id="ARBA00007739"/>
    </source>
</evidence>
<dbReference type="EC" id="2.4.1.129" evidence="21"/>
<keyword evidence="11" id="KW-0573">Peptidoglycan synthesis</keyword>
<evidence type="ECO:0000256" key="1">
    <source>
        <dbReference type="ARBA" id="ARBA00007090"/>
    </source>
</evidence>
<dbReference type="NCBIfam" id="TIGR02074">
    <property type="entry name" value="PBP_1a_fam"/>
    <property type="match status" value="1"/>
</dbReference>
<evidence type="ECO:0000256" key="7">
    <source>
        <dbReference type="ARBA" id="ARBA00022679"/>
    </source>
</evidence>
<evidence type="ECO:0000256" key="8">
    <source>
        <dbReference type="ARBA" id="ARBA00022692"/>
    </source>
</evidence>
<evidence type="ECO:0000259" key="20">
    <source>
        <dbReference type="Pfam" id="PF00912"/>
    </source>
</evidence>
<keyword evidence="10" id="KW-0133">Cell shape</keyword>
<keyword evidence="15" id="KW-0961">Cell wall biogenesis/degradation</keyword>
<sequence length="621" mass="67723">MNSLQGDVWRKVKRGLYLSFDVAVIGAVIVLAGLFYVHVYGGVVVGRHPEKRVLPESSILVASDGTKLRKIPLPESGYRVKAHLEDMPDLLVDTFLAVEDRSFYGHHGLDYKGIARSVYNNSIHMRISEGGSTITQQLARNLYLNRDQTLVRKLNEASIALSLEKRLSKHDILELYLNEIYMGDGQFGIQSAAEHYFGVTDLKKLNVAQIASLAAIPKGPSIYNPLYKGDLPVQRRNIVLGVMKRQGLITRDDMMTAMNSKYQPPAEVNPPKFGASYVDAALREAAQRTGKTLEELRTGGYTIVTGMNTAAQAALEDTFANPDFFPPDGKDQQVEAAMVVMDHRTGGIVALTGGRHPAAGSLNRALIDARQPGSAFKPIIAYGPALESGEFSPDSMLQDRKIAYGSYRPQNLSGAYQGQMTMKQALQQSVNAPAVWLLRQVGMTKAIQFAAKLGIPLTSEDANLSIALGGVHSGVSPLKMAQAYSVFASGGTYREAHLVRQVTDSKGRVLYAYRPDERQVISHSTAENMTRMLRGVVNEGTGMKARMNRPVAGKTGTTQLGLPGVSSKGNRDLWFVGYTPEWTGAVWMGFDRTDADNYMTAGSGKAAALFSAVMRRSLNVD</sequence>
<keyword evidence="3" id="KW-1003">Cell membrane</keyword>
<dbReference type="GO" id="GO:0008658">
    <property type="term" value="F:penicillin binding"/>
    <property type="evidence" value="ECO:0007669"/>
    <property type="project" value="InterPro"/>
</dbReference>
<dbReference type="GO" id="GO:0008955">
    <property type="term" value="F:peptidoglycan glycosyltransferase activity"/>
    <property type="evidence" value="ECO:0007669"/>
    <property type="project" value="UniProtKB-EC"/>
</dbReference>
<dbReference type="GO" id="GO:0071555">
    <property type="term" value="P:cell wall organization"/>
    <property type="evidence" value="ECO:0007669"/>
    <property type="project" value="UniProtKB-KW"/>
</dbReference>
<evidence type="ECO:0000256" key="4">
    <source>
        <dbReference type="ARBA" id="ARBA00022645"/>
    </source>
</evidence>
<keyword evidence="9" id="KW-0378">Hydrolase</keyword>
<reference evidence="21 22" key="1">
    <citation type="submission" date="2020-08" db="EMBL/GenBank/DDBJ databases">
        <title>Genomic Encyclopedia of Type Strains, Phase III (KMG-III): the genomes of soil and plant-associated and newly described type strains.</title>
        <authorList>
            <person name="Whitman W."/>
        </authorList>
    </citation>
    <scope>NUCLEOTIDE SEQUENCE [LARGE SCALE GENOMIC DNA]</scope>
    <source>
        <strain evidence="21 22">CECT 5831</strain>
    </source>
</reference>
<evidence type="ECO:0000256" key="16">
    <source>
        <dbReference type="ARBA" id="ARBA00034000"/>
    </source>
</evidence>
<feature type="transmembrane region" description="Helical" evidence="18">
    <location>
        <begin position="16"/>
        <end position="37"/>
    </location>
</feature>
<evidence type="ECO:0000256" key="15">
    <source>
        <dbReference type="ARBA" id="ARBA00023316"/>
    </source>
</evidence>
<dbReference type="GO" id="GO:0030288">
    <property type="term" value="C:outer membrane-bounded periplasmic space"/>
    <property type="evidence" value="ECO:0007669"/>
    <property type="project" value="TreeGrafter"/>
</dbReference>
<dbReference type="InterPro" id="IPR001264">
    <property type="entry name" value="Glyco_trans_51"/>
</dbReference>
<name>A0A839TVS8_9BACL</name>
<protein>
    <submittedName>
        <fullName evidence="21">Penicillin-binding protein 2A</fullName>
        <ecNumber evidence="21">2.3.2.-</ecNumber>
        <ecNumber evidence="21">2.4.1.129</ecNumber>
    </submittedName>
</protein>
<dbReference type="InterPro" id="IPR012338">
    <property type="entry name" value="Beta-lactam/transpept-like"/>
</dbReference>
<dbReference type="PANTHER" id="PTHR32282:SF32">
    <property type="entry name" value="PENICILLIN-BINDING PROTEIN 2A"/>
    <property type="match status" value="1"/>
</dbReference>
<evidence type="ECO:0000313" key="22">
    <source>
        <dbReference type="Proteomes" id="UP000517523"/>
    </source>
</evidence>
<evidence type="ECO:0000256" key="18">
    <source>
        <dbReference type="SAM" id="Phobius"/>
    </source>
</evidence>
<dbReference type="AlphaFoldDB" id="A0A839TVS8"/>
<dbReference type="RefSeq" id="WP_183585226.1">
    <property type="nucleotide sequence ID" value="NZ_JACHXJ010000005.1"/>
</dbReference>
<evidence type="ECO:0000256" key="14">
    <source>
        <dbReference type="ARBA" id="ARBA00023268"/>
    </source>
</evidence>
<dbReference type="GO" id="GO:0016746">
    <property type="term" value="F:acyltransferase activity"/>
    <property type="evidence" value="ECO:0007669"/>
    <property type="project" value="UniProtKB-KW"/>
</dbReference>
<comment type="catalytic activity">
    <reaction evidence="16">
        <text>Preferential cleavage: (Ac)2-L-Lys-D-Ala-|-D-Ala. Also transpeptidation of peptidyl-alanyl moieties that are N-acyl substituents of D-alanine.</text>
        <dbReference type="EC" id="3.4.16.4"/>
    </reaction>
</comment>
<dbReference type="Pfam" id="PF00912">
    <property type="entry name" value="Transgly"/>
    <property type="match status" value="1"/>
</dbReference>
<comment type="similarity">
    <text evidence="2">In the N-terminal section; belongs to the glycosyltransferase 51 family.</text>
</comment>